<evidence type="ECO:0000256" key="3">
    <source>
        <dbReference type="SAM" id="MobiDB-lite"/>
    </source>
</evidence>
<evidence type="ECO:0000256" key="2">
    <source>
        <dbReference type="ARBA" id="ARBA00022553"/>
    </source>
</evidence>
<dbReference type="Pfam" id="PF17058">
    <property type="entry name" value="MBR1"/>
    <property type="match status" value="2"/>
</dbReference>
<dbReference type="Proteomes" id="UP000196158">
    <property type="component" value="Unassembled WGS sequence"/>
</dbReference>
<proteinExistence type="inferred from homology"/>
<accession>A0A1X7R0U3</accession>
<dbReference type="InterPro" id="IPR031443">
    <property type="entry name" value="Mbr1"/>
</dbReference>
<feature type="compositionally biased region" description="Polar residues" evidence="3">
    <location>
        <begin position="137"/>
        <end position="148"/>
    </location>
</feature>
<evidence type="ECO:0000313" key="5">
    <source>
        <dbReference type="Proteomes" id="UP000196158"/>
    </source>
</evidence>
<reference evidence="4 5" key="1">
    <citation type="submission" date="2017-04" db="EMBL/GenBank/DDBJ databases">
        <authorList>
            <person name="Afonso C.L."/>
            <person name="Miller P.J."/>
            <person name="Scott M.A."/>
            <person name="Spackman E."/>
            <person name="Goraichik I."/>
            <person name="Dimitrov K.M."/>
            <person name="Suarez D.L."/>
            <person name="Swayne D.E."/>
        </authorList>
    </citation>
    <scope>NUCLEOTIDE SEQUENCE [LARGE SCALE GENOMIC DNA]</scope>
</reference>
<evidence type="ECO:0000256" key="1">
    <source>
        <dbReference type="ARBA" id="ARBA00008990"/>
    </source>
</evidence>
<dbReference type="EMBL" id="FXLY01000002">
    <property type="protein sequence ID" value="SMN18876.1"/>
    <property type="molecule type" value="Genomic_DNA"/>
</dbReference>
<organism evidence="4 5">
    <name type="scientific">Maudiozyma saulgeensis</name>
    <dbReference type="NCBI Taxonomy" id="1789683"/>
    <lineage>
        <taxon>Eukaryota</taxon>
        <taxon>Fungi</taxon>
        <taxon>Dikarya</taxon>
        <taxon>Ascomycota</taxon>
        <taxon>Saccharomycotina</taxon>
        <taxon>Saccharomycetes</taxon>
        <taxon>Saccharomycetales</taxon>
        <taxon>Saccharomycetaceae</taxon>
        <taxon>Maudiozyma</taxon>
    </lineage>
</organism>
<feature type="compositionally biased region" description="Polar residues" evidence="3">
    <location>
        <begin position="155"/>
        <end position="181"/>
    </location>
</feature>
<feature type="region of interest" description="Disordered" evidence="3">
    <location>
        <begin position="114"/>
        <end position="181"/>
    </location>
</feature>
<protein>
    <submittedName>
        <fullName evidence="4">Similar to Saccharomyces cerevisiae YMR081C ISF1 Serine-rich, hydrophilic protein with similarity to Mbr1p</fullName>
    </submittedName>
</protein>
<comment type="similarity">
    <text evidence="1">Belongs to the ISF1/MBR1 family.</text>
</comment>
<keyword evidence="2" id="KW-0597">Phosphoprotein</keyword>
<name>A0A1X7R0U3_9SACH</name>
<keyword evidence="5" id="KW-1185">Reference proteome</keyword>
<gene>
    <name evidence="4" type="ORF">KASA_0Q14300G</name>
</gene>
<evidence type="ECO:0000313" key="4">
    <source>
        <dbReference type="EMBL" id="SMN18876.1"/>
    </source>
</evidence>
<sequence>MANTSIRNGISCLNMFERAVQDPCSHGCDNEDDSGFSTMWRQNQSDPIHMNDVTDNHSDNELDELDPLHEVELSPENLQQTTTTEKNEDTNIDEPLIWTNPFNKGTDITKERQRQLLSRRRRSTTNNNGLSLRRTRTNSSCYIQQQSRRPLRSSMVEQSPGQQQRNVTSHRSFSNGLPITSTVDTPYSSLSATTSSGNISHDNCWVRPKTLSHSSCSSILTHLYGLEKYISSDLDALAFEDASSTTTDVSINNDLPRNNVIMQTDDNSHSDLNLNRISDTTDDLANVTKRQKSFIEQSLANSFS</sequence>
<dbReference type="AlphaFoldDB" id="A0A1X7R0U3"/>
<dbReference type="OrthoDB" id="4033526at2759"/>